<evidence type="ECO:0000256" key="1">
    <source>
        <dbReference type="SAM" id="MobiDB-lite"/>
    </source>
</evidence>
<evidence type="ECO:0000313" key="4">
    <source>
        <dbReference type="Proteomes" id="UP000626026"/>
    </source>
</evidence>
<keyword evidence="4" id="KW-1185">Reference proteome</keyword>
<accession>A0ABR7RNK7</accession>
<comment type="caution">
    <text evidence="3">The sequence shown here is derived from an EMBL/GenBank/DDBJ whole genome shotgun (WGS) entry which is preliminary data.</text>
</comment>
<protein>
    <recommendedName>
        <fullName evidence="5">DUF4139 domain-containing protein</fullName>
    </recommendedName>
</protein>
<evidence type="ECO:0000313" key="3">
    <source>
        <dbReference type="EMBL" id="MBC9207928.1"/>
    </source>
</evidence>
<proteinExistence type="predicted"/>
<evidence type="ECO:0000256" key="2">
    <source>
        <dbReference type="SAM" id="SignalP"/>
    </source>
</evidence>
<keyword evidence="2" id="KW-0732">Signal</keyword>
<feature type="region of interest" description="Disordered" evidence="1">
    <location>
        <begin position="304"/>
        <end position="337"/>
    </location>
</feature>
<feature type="compositionally biased region" description="Basic and acidic residues" evidence="1">
    <location>
        <begin position="621"/>
        <end position="635"/>
    </location>
</feature>
<feature type="signal peptide" evidence="2">
    <location>
        <begin position="1"/>
        <end position="23"/>
    </location>
</feature>
<evidence type="ECO:0008006" key="5">
    <source>
        <dbReference type="Google" id="ProtNLM"/>
    </source>
</evidence>
<dbReference type="Proteomes" id="UP000626026">
    <property type="component" value="Unassembled WGS sequence"/>
</dbReference>
<organism evidence="3 4">
    <name type="scientific">Teichococcus aerophilus</name>
    <dbReference type="NCBI Taxonomy" id="1224513"/>
    <lineage>
        <taxon>Bacteria</taxon>
        <taxon>Pseudomonadati</taxon>
        <taxon>Pseudomonadota</taxon>
        <taxon>Alphaproteobacteria</taxon>
        <taxon>Acetobacterales</taxon>
        <taxon>Roseomonadaceae</taxon>
        <taxon>Roseomonas</taxon>
    </lineage>
</organism>
<sequence>MRRALALFLLTLPAMPVMTPAMAADLPVRSVTLSSAGLAQIERAGPLAAGEDITFRAPTEAIDDLLKSLVVRDAASGSPRIRLPAQDLAAEALRGLPLRAEDFASRAAMLNALRGQRAAAAGQSGLIASASEEEGVLRLSLLTPEGTVTVKVEDGAPIRLEDAALNARIARAATALAAASAESEREIRIELGTAEGRPGSSREVGVTYVAGAPLWKPSWRLLVPPLERPGEARLQGWAVVENRSGADWENIRLSLVSGDAAAFRQALYTPVLVPRPELPVQGSAPVDVTADTGAMPQMPMPAAPIAPAPRAYAERSRAAPPAPPPEPAQAAPSPGRVAFTLGTPVSLRNGETANLPFADTALVAERVWWVQDAVSRHPLQAVRLVNTGTATLPAGLATVYGMAGTSAEAGGYLGDAELTALPPRDMRIVAFARDRDVLITRNTERRERPTGITLRGGALRVSYLVEDTVLMAIDPRGARGRLVVDLPARPGAKPDFPVSAEGSFGLRHEAVLDRTPTILRLPFQTARQRDIPLWDAGLGDPAVIAWRDVDVEQQARRLPGGPGTLETLRDLLATAPEGLEGRATLATLTEDMATQRRLLEEFLAARRASLNADSALERARAAAEDRTGAARDQARQRLNQASEEAERRGAAADAAWDAWRQGARTLLGRAG</sequence>
<gene>
    <name evidence="3" type="ORF">IBL26_13870</name>
</gene>
<feature type="chain" id="PRO_5047248952" description="DUF4139 domain-containing protein" evidence="2">
    <location>
        <begin position="24"/>
        <end position="671"/>
    </location>
</feature>
<feature type="region of interest" description="Disordered" evidence="1">
    <location>
        <begin position="621"/>
        <end position="655"/>
    </location>
</feature>
<dbReference type="RefSeq" id="WP_187785094.1">
    <property type="nucleotide sequence ID" value="NZ_JACTVA010000024.1"/>
</dbReference>
<name>A0ABR7RNK7_9PROT</name>
<dbReference type="EMBL" id="JACTVA010000024">
    <property type="protein sequence ID" value="MBC9207928.1"/>
    <property type="molecule type" value="Genomic_DNA"/>
</dbReference>
<reference evidence="3 4" key="1">
    <citation type="journal article" date="2013" name="Int. J. Syst. Evol. Microbiol.">
        <title>Roseomonas aerophila sp. nov., isolated from air.</title>
        <authorList>
            <person name="Kim S.J."/>
            <person name="Weon H.Y."/>
            <person name="Ahn J.H."/>
            <person name="Hong S.B."/>
            <person name="Seok S.J."/>
            <person name="Whang K.S."/>
            <person name="Kwon S.W."/>
        </authorList>
    </citation>
    <scope>NUCLEOTIDE SEQUENCE [LARGE SCALE GENOMIC DNA]</scope>
    <source>
        <strain evidence="3 4">NBRC 108923</strain>
    </source>
</reference>